<keyword evidence="3" id="KW-0804">Transcription</keyword>
<dbReference type="Gene3D" id="1.10.10.60">
    <property type="entry name" value="Homeodomain-like"/>
    <property type="match status" value="2"/>
</dbReference>
<comment type="caution">
    <text evidence="5">The sequence shown here is derived from an EMBL/GenBank/DDBJ whole genome shotgun (WGS) entry which is preliminary data.</text>
</comment>
<evidence type="ECO:0000313" key="6">
    <source>
        <dbReference type="Proteomes" id="UP000468388"/>
    </source>
</evidence>
<dbReference type="InterPro" id="IPR009057">
    <property type="entry name" value="Homeodomain-like_sf"/>
</dbReference>
<dbReference type="AlphaFoldDB" id="A0A6N8J3I9"/>
<dbReference type="PANTHER" id="PTHR43280">
    <property type="entry name" value="ARAC-FAMILY TRANSCRIPTIONAL REGULATOR"/>
    <property type="match status" value="1"/>
</dbReference>
<evidence type="ECO:0000256" key="2">
    <source>
        <dbReference type="ARBA" id="ARBA00023125"/>
    </source>
</evidence>
<dbReference type="GO" id="GO:0003700">
    <property type="term" value="F:DNA-binding transcription factor activity"/>
    <property type="evidence" value="ECO:0007669"/>
    <property type="project" value="InterPro"/>
</dbReference>
<dbReference type="SUPFAM" id="SSF46689">
    <property type="entry name" value="Homeodomain-like"/>
    <property type="match status" value="2"/>
</dbReference>
<dbReference type="PRINTS" id="PR00032">
    <property type="entry name" value="HTHARAC"/>
</dbReference>
<dbReference type="PROSITE" id="PS00041">
    <property type="entry name" value="HTH_ARAC_FAMILY_1"/>
    <property type="match status" value="1"/>
</dbReference>
<dbReference type="Proteomes" id="UP000468388">
    <property type="component" value="Unassembled WGS sequence"/>
</dbReference>
<gene>
    <name evidence="5" type="ORF">GO495_04165</name>
</gene>
<dbReference type="EMBL" id="WRXO01000001">
    <property type="protein sequence ID" value="MVT39767.1"/>
    <property type="molecule type" value="Genomic_DNA"/>
</dbReference>
<evidence type="ECO:0000256" key="1">
    <source>
        <dbReference type="ARBA" id="ARBA00023015"/>
    </source>
</evidence>
<keyword evidence="2" id="KW-0238">DNA-binding</keyword>
<evidence type="ECO:0000259" key="4">
    <source>
        <dbReference type="PROSITE" id="PS01124"/>
    </source>
</evidence>
<dbReference type="InterPro" id="IPR020449">
    <property type="entry name" value="Tscrpt_reg_AraC-type_HTH"/>
</dbReference>
<name>A0A6N8J3I9_9BACT</name>
<keyword evidence="6" id="KW-1185">Reference proteome</keyword>
<feature type="domain" description="HTH araC/xylS-type" evidence="4">
    <location>
        <begin position="202"/>
        <end position="300"/>
    </location>
</feature>
<dbReference type="SMART" id="SM00342">
    <property type="entry name" value="HTH_ARAC"/>
    <property type="match status" value="1"/>
</dbReference>
<sequence length="301" mass="34483">MPSILLSQKVKIPEQYQRYIYPFSKPILRTSPSFSRIEQVTTIPGCRVCSIVNIAEKETEIRHYYKSKSITLQVTLQGRISTGTSTLDKGGYNLIRINAGHHKLLLAPGVNEFMQFDISPALFQELLPDSSFIRKRNDHPAGVSNSKLMKLIAQIRQTPVTDGIQQLKLYIQITELITTAIIPLQSTPKNMTMNNPHHELITNIQTYIHDNLHKPISLSQLAGIYFISESKLKQDFKKYLNSSVQTYLQEQRMQKALKMLQHSDNDITMIATEVGYTNVSSFNREFRKHYACSPKEVRIRS</sequence>
<proteinExistence type="predicted"/>
<dbReference type="Pfam" id="PF12833">
    <property type="entry name" value="HTH_18"/>
    <property type="match status" value="1"/>
</dbReference>
<accession>A0A6N8J3I9</accession>
<protein>
    <submittedName>
        <fullName evidence="5">Helix-turn-helix domain-containing protein</fullName>
    </submittedName>
</protein>
<keyword evidence="1" id="KW-0805">Transcription regulation</keyword>
<dbReference type="GO" id="GO:0043565">
    <property type="term" value="F:sequence-specific DNA binding"/>
    <property type="evidence" value="ECO:0007669"/>
    <property type="project" value="InterPro"/>
</dbReference>
<dbReference type="PANTHER" id="PTHR43280:SF2">
    <property type="entry name" value="HTH-TYPE TRANSCRIPTIONAL REGULATOR EXSA"/>
    <property type="match status" value="1"/>
</dbReference>
<evidence type="ECO:0000256" key="3">
    <source>
        <dbReference type="ARBA" id="ARBA00023163"/>
    </source>
</evidence>
<dbReference type="InterPro" id="IPR018060">
    <property type="entry name" value="HTH_AraC"/>
</dbReference>
<evidence type="ECO:0000313" key="5">
    <source>
        <dbReference type="EMBL" id="MVT39767.1"/>
    </source>
</evidence>
<organism evidence="5 6">
    <name type="scientific">Chitinophaga oryziterrae</name>
    <dbReference type="NCBI Taxonomy" id="1031224"/>
    <lineage>
        <taxon>Bacteria</taxon>
        <taxon>Pseudomonadati</taxon>
        <taxon>Bacteroidota</taxon>
        <taxon>Chitinophagia</taxon>
        <taxon>Chitinophagales</taxon>
        <taxon>Chitinophagaceae</taxon>
        <taxon>Chitinophaga</taxon>
    </lineage>
</organism>
<dbReference type="OrthoDB" id="651776at2"/>
<reference evidence="5 6" key="1">
    <citation type="submission" date="2019-12" db="EMBL/GenBank/DDBJ databases">
        <title>The draft genomic sequence of strain Chitinophaga oryziterrae JCM 16595.</title>
        <authorList>
            <person name="Zhang X."/>
        </authorList>
    </citation>
    <scope>NUCLEOTIDE SEQUENCE [LARGE SCALE GENOMIC DNA]</scope>
    <source>
        <strain evidence="5 6">JCM 16595</strain>
    </source>
</reference>
<dbReference type="InterPro" id="IPR018062">
    <property type="entry name" value="HTH_AraC-typ_CS"/>
</dbReference>
<dbReference type="RefSeq" id="WP_157298414.1">
    <property type="nucleotide sequence ID" value="NZ_BAAAZB010000005.1"/>
</dbReference>
<dbReference type="PROSITE" id="PS01124">
    <property type="entry name" value="HTH_ARAC_FAMILY_2"/>
    <property type="match status" value="1"/>
</dbReference>